<dbReference type="Proteomes" id="UP000299102">
    <property type="component" value="Unassembled WGS sequence"/>
</dbReference>
<organism evidence="1 2">
    <name type="scientific">Eumeta variegata</name>
    <name type="common">Bagworm moth</name>
    <name type="synonym">Eumeta japonica</name>
    <dbReference type="NCBI Taxonomy" id="151549"/>
    <lineage>
        <taxon>Eukaryota</taxon>
        <taxon>Metazoa</taxon>
        <taxon>Ecdysozoa</taxon>
        <taxon>Arthropoda</taxon>
        <taxon>Hexapoda</taxon>
        <taxon>Insecta</taxon>
        <taxon>Pterygota</taxon>
        <taxon>Neoptera</taxon>
        <taxon>Endopterygota</taxon>
        <taxon>Lepidoptera</taxon>
        <taxon>Glossata</taxon>
        <taxon>Ditrysia</taxon>
        <taxon>Tineoidea</taxon>
        <taxon>Psychidae</taxon>
        <taxon>Oiketicinae</taxon>
        <taxon>Eumeta</taxon>
    </lineage>
</organism>
<evidence type="ECO:0008006" key="3">
    <source>
        <dbReference type="Google" id="ProtNLM"/>
    </source>
</evidence>
<dbReference type="EMBL" id="BGZK01000062">
    <property type="protein sequence ID" value="GBP14273.1"/>
    <property type="molecule type" value="Genomic_DNA"/>
</dbReference>
<evidence type="ECO:0000313" key="2">
    <source>
        <dbReference type="Proteomes" id="UP000299102"/>
    </source>
</evidence>
<sequence>MAPYADDQIILVLFECELQVMVTKMNDYVKKRGVKLNSKTKFTVWCSKQARLNVTYIENVELVNEFVYLSRLLTNDVKHSRDIERRVNGARYCE</sequence>
<keyword evidence="2" id="KW-1185">Reference proteome</keyword>
<name>A0A4C1TIC7_EUMVA</name>
<reference evidence="1 2" key="1">
    <citation type="journal article" date="2019" name="Commun. Biol.">
        <title>The bagworm genome reveals a unique fibroin gene that provides high tensile strength.</title>
        <authorList>
            <person name="Kono N."/>
            <person name="Nakamura H."/>
            <person name="Ohtoshi R."/>
            <person name="Tomita M."/>
            <person name="Numata K."/>
            <person name="Arakawa K."/>
        </authorList>
    </citation>
    <scope>NUCLEOTIDE SEQUENCE [LARGE SCALE GENOMIC DNA]</scope>
</reference>
<proteinExistence type="predicted"/>
<accession>A0A4C1TIC7</accession>
<dbReference type="AlphaFoldDB" id="A0A4C1TIC7"/>
<protein>
    <recommendedName>
        <fullName evidence="3">Reverse transcriptase domain-containing protein</fullName>
    </recommendedName>
</protein>
<dbReference type="OrthoDB" id="425681at2759"/>
<comment type="caution">
    <text evidence="1">The sequence shown here is derived from an EMBL/GenBank/DDBJ whole genome shotgun (WGS) entry which is preliminary data.</text>
</comment>
<gene>
    <name evidence="1" type="ORF">EVAR_7693_1</name>
</gene>
<evidence type="ECO:0000313" key="1">
    <source>
        <dbReference type="EMBL" id="GBP14273.1"/>
    </source>
</evidence>